<reference evidence="1 2" key="1">
    <citation type="journal article" date="2022" name="Genome Biol. Evol.">
        <title>The Spruce Budworm Genome: Reconstructing the Evolutionary History of Antifreeze Proteins.</title>
        <authorList>
            <person name="Beliveau C."/>
            <person name="Gagne P."/>
            <person name="Picq S."/>
            <person name="Vernygora O."/>
            <person name="Keeling C.I."/>
            <person name="Pinkney K."/>
            <person name="Doucet D."/>
            <person name="Wen F."/>
            <person name="Johnston J.S."/>
            <person name="Maaroufi H."/>
            <person name="Boyle B."/>
            <person name="Laroche J."/>
            <person name="Dewar K."/>
            <person name="Juretic N."/>
            <person name="Blackburn G."/>
            <person name="Nisole A."/>
            <person name="Brunet B."/>
            <person name="Brandao M."/>
            <person name="Lumley L."/>
            <person name="Duan J."/>
            <person name="Quan G."/>
            <person name="Lucarotti C.J."/>
            <person name="Roe A.D."/>
            <person name="Sperling F.A.H."/>
            <person name="Levesque R.C."/>
            <person name="Cusson M."/>
        </authorList>
    </citation>
    <scope>NUCLEOTIDE SEQUENCE [LARGE SCALE GENOMIC DNA]</scope>
    <source>
        <strain evidence="1">Glfc:IPQL:Cfum</strain>
    </source>
</reference>
<evidence type="ECO:0000313" key="1">
    <source>
        <dbReference type="EMBL" id="KAI8422381.1"/>
    </source>
</evidence>
<dbReference type="Proteomes" id="UP001064048">
    <property type="component" value="Chromosome 10"/>
</dbReference>
<sequence>MLMSLPLQSLLGFISINIIILLIPITMADDKAAEATQETVENKVADVVKVDAEVKEEQTPETPVTEPLTNGSSTPESPKVETLASDEAAPAPVVEQPPATPALETTPEQLPVNGLSLEETKKEAPEVAPIEESKPEDPTPVAKETDPVPEIPVKTEVCDAKMPLIEPTPPPLPANPPPSSVASFAATTMAPELIEASLANTTENAIFTPPTIPDTKADIPDEIEVELSKTNTNTDLAISQISPPLKETVSEDKVSPLQTEIKTVDPVPEISEKETVKMEPMPSVEMVQYESADEVLKTETMIKAEVDILKEAEVDCATTEMIIENKATDATNAADVSNVISEVNGALAANTNSSLPVQSQNQVADNVAIEKNEDCIVLCSEKTVESPEPISDVPDSIDELPPPPPIEDIDNIQREDKVIEYPSETIENAMNINHNIVKDAETNGIINETEQNQIKNLKKDALGNIIDDVECNGNAVSEESVPKELTTSAAATSVEEMVNGKTTTPDDSLPPSLSEAPAAGSDASDSLPPPPADLADPDDDSLRLQDPLPIAEKIADLMPEIPTVPELKTETLQETSSEVAVAD</sequence>
<organism evidence="1 2">
    <name type="scientific">Choristoneura fumiferana</name>
    <name type="common">Spruce budworm moth</name>
    <name type="synonym">Archips fumiferana</name>
    <dbReference type="NCBI Taxonomy" id="7141"/>
    <lineage>
        <taxon>Eukaryota</taxon>
        <taxon>Metazoa</taxon>
        <taxon>Ecdysozoa</taxon>
        <taxon>Arthropoda</taxon>
        <taxon>Hexapoda</taxon>
        <taxon>Insecta</taxon>
        <taxon>Pterygota</taxon>
        <taxon>Neoptera</taxon>
        <taxon>Endopterygota</taxon>
        <taxon>Lepidoptera</taxon>
        <taxon>Glossata</taxon>
        <taxon>Ditrysia</taxon>
        <taxon>Tortricoidea</taxon>
        <taxon>Tortricidae</taxon>
        <taxon>Tortricinae</taxon>
        <taxon>Choristoneura</taxon>
    </lineage>
</organism>
<evidence type="ECO:0000313" key="2">
    <source>
        <dbReference type="Proteomes" id="UP001064048"/>
    </source>
</evidence>
<comment type="caution">
    <text evidence="1">The sequence shown here is derived from an EMBL/GenBank/DDBJ whole genome shotgun (WGS) entry which is preliminary data.</text>
</comment>
<keyword evidence="2" id="KW-1185">Reference proteome</keyword>
<gene>
    <name evidence="1" type="ORF">MSG28_006241</name>
</gene>
<name>A0ACC0JE37_CHOFU</name>
<dbReference type="EMBL" id="CM046110">
    <property type="protein sequence ID" value="KAI8422381.1"/>
    <property type="molecule type" value="Genomic_DNA"/>
</dbReference>
<accession>A0ACC0JE37</accession>
<proteinExistence type="predicted"/>
<protein>
    <submittedName>
        <fullName evidence="1">Uncharacterized protein</fullName>
    </submittedName>
</protein>